<keyword evidence="8" id="KW-0547">Nucleotide-binding</keyword>
<dbReference type="GO" id="GO:0016887">
    <property type="term" value="F:ATP hydrolysis activity"/>
    <property type="evidence" value="ECO:0007669"/>
    <property type="project" value="InterPro"/>
</dbReference>
<evidence type="ECO:0000259" key="14">
    <source>
        <dbReference type="PROSITE" id="PS50928"/>
    </source>
</evidence>
<evidence type="ECO:0000256" key="5">
    <source>
        <dbReference type="ARBA" id="ARBA00022448"/>
    </source>
</evidence>
<feature type="domain" description="ABC transmembrane type-1" evidence="14">
    <location>
        <begin position="78"/>
        <end position="285"/>
    </location>
</feature>
<comment type="subcellular location">
    <subcellularLocation>
        <location evidence="2">Cell inner membrane</location>
        <topology evidence="2">Multi-pass membrane protein</topology>
    </subcellularLocation>
    <subcellularLocation>
        <location evidence="12">Cell membrane</location>
        <topology evidence="12">Multi-pass membrane protein</topology>
    </subcellularLocation>
    <subcellularLocation>
        <location evidence="1">Cell membrane</location>
        <topology evidence="1">Peripheral membrane protein</topology>
    </subcellularLocation>
</comment>
<evidence type="ECO:0000259" key="13">
    <source>
        <dbReference type="PROSITE" id="PS50893"/>
    </source>
</evidence>
<dbReference type="AlphaFoldDB" id="A0A2S9JA57"/>
<keyword evidence="9 15" id="KW-0067">ATP-binding</keyword>
<dbReference type="InterPro" id="IPR003593">
    <property type="entry name" value="AAA+_ATPase"/>
</dbReference>
<keyword evidence="11 12" id="KW-0472">Membrane</keyword>
<keyword evidence="16" id="KW-1185">Reference proteome</keyword>
<keyword evidence="6" id="KW-1003">Cell membrane</keyword>
<evidence type="ECO:0000256" key="11">
    <source>
        <dbReference type="ARBA" id="ARBA00023136"/>
    </source>
</evidence>
<dbReference type="InterPro" id="IPR050086">
    <property type="entry name" value="MetN_ABC_transporter-like"/>
</dbReference>
<dbReference type="InterPro" id="IPR027417">
    <property type="entry name" value="P-loop_NTPase"/>
</dbReference>
<dbReference type="SMART" id="SM00382">
    <property type="entry name" value="AAA"/>
    <property type="match status" value="1"/>
</dbReference>
<evidence type="ECO:0000256" key="9">
    <source>
        <dbReference type="ARBA" id="ARBA00022840"/>
    </source>
</evidence>
<evidence type="ECO:0000256" key="12">
    <source>
        <dbReference type="RuleBase" id="RU363032"/>
    </source>
</evidence>
<evidence type="ECO:0000256" key="3">
    <source>
        <dbReference type="ARBA" id="ARBA00005417"/>
    </source>
</evidence>
<feature type="transmembrane region" description="Helical" evidence="12">
    <location>
        <begin position="239"/>
        <end position="257"/>
    </location>
</feature>
<evidence type="ECO:0000256" key="7">
    <source>
        <dbReference type="ARBA" id="ARBA00022692"/>
    </source>
</evidence>
<feature type="transmembrane region" description="Helical" evidence="12">
    <location>
        <begin position="37"/>
        <end position="55"/>
    </location>
</feature>
<dbReference type="PROSITE" id="PS50928">
    <property type="entry name" value="ABC_TM1"/>
    <property type="match status" value="1"/>
</dbReference>
<evidence type="ECO:0000256" key="4">
    <source>
        <dbReference type="ARBA" id="ARBA00010072"/>
    </source>
</evidence>
<keyword evidence="7 12" id="KW-0812">Transmembrane</keyword>
<feature type="domain" description="ABC transporter" evidence="13">
    <location>
        <begin position="353"/>
        <end position="597"/>
    </location>
</feature>
<feature type="transmembrane region" description="Helical" evidence="12">
    <location>
        <begin position="263"/>
        <end position="284"/>
    </location>
</feature>
<evidence type="ECO:0000256" key="2">
    <source>
        <dbReference type="ARBA" id="ARBA00004429"/>
    </source>
</evidence>
<dbReference type="PANTHER" id="PTHR43166:SF9">
    <property type="entry name" value="GLUTAMATE_ASPARTATE IMPORT ATP-BINDING PROTEIN GLTL"/>
    <property type="match status" value="1"/>
</dbReference>
<evidence type="ECO:0000313" key="15">
    <source>
        <dbReference type="EMBL" id="PRD49577.1"/>
    </source>
</evidence>
<accession>A0A2S9JA57</accession>
<dbReference type="Gene3D" id="1.10.3720.10">
    <property type="entry name" value="MetI-like"/>
    <property type="match status" value="1"/>
</dbReference>
<dbReference type="SUPFAM" id="SSF161098">
    <property type="entry name" value="MetI-like"/>
    <property type="match status" value="1"/>
</dbReference>
<dbReference type="CDD" id="cd06261">
    <property type="entry name" value="TM_PBP2"/>
    <property type="match status" value="1"/>
</dbReference>
<dbReference type="Pfam" id="PF00005">
    <property type="entry name" value="ABC_tran"/>
    <property type="match status" value="1"/>
</dbReference>
<dbReference type="GO" id="GO:0005524">
    <property type="term" value="F:ATP binding"/>
    <property type="evidence" value="ECO:0007669"/>
    <property type="project" value="UniProtKB-KW"/>
</dbReference>
<dbReference type="OrthoDB" id="7242531at2"/>
<dbReference type="SUPFAM" id="SSF52540">
    <property type="entry name" value="P-loop containing nucleoside triphosphate hydrolases"/>
    <property type="match status" value="1"/>
</dbReference>
<feature type="transmembrane region" description="Helical" evidence="12">
    <location>
        <begin position="157"/>
        <end position="176"/>
    </location>
</feature>
<feature type="transmembrane region" description="Helical" evidence="12">
    <location>
        <begin position="75"/>
        <end position="102"/>
    </location>
</feature>
<dbReference type="GO" id="GO:0043190">
    <property type="term" value="C:ATP-binding cassette (ABC) transporter complex"/>
    <property type="evidence" value="ECO:0007669"/>
    <property type="project" value="InterPro"/>
</dbReference>
<dbReference type="InterPro" id="IPR017871">
    <property type="entry name" value="ABC_transporter-like_CS"/>
</dbReference>
<dbReference type="Gene3D" id="3.40.50.300">
    <property type="entry name" value="P-loop containing nucleotide triphosphate hydrolases"/>
    <property type="match status" value="1"/>
</dbReference>
<protein>
    <submittedName>
        <fullName evidence="15">ABC transporter ATP-binding protein</fullName>
    </submittedName>
</protein>
<evidence type="ECO:0000313" key="16">
    <source>
        <dbReference type="Proteomes" id="UP000238563"/>
    </source>
</evidence>
<evidence type="ECO:0000256" key="6">
    <source>
        <dbReference type="ARBA" id="ARBA00022475"/>
    </source>
</evidence>
<dbReference type="PROSITE" id="PS00211">
    <property type="entry name" value="ABC_TRANSPORTER_1"/>
    <property type="match status" value="1"/>
</dbReference>
<dbReference type="EMBL" id="PVBT01000011">
    <property type="protein sequence ID" value="PRD49577.1"/>
    <property type="molecule type" value="Genomic_DNA"/>
</dbReference>
<evidence type="ECO:0000256" key="10">
    <source>
        <dbReference type="ARBA" id="ARBA00022989"/>
    </source>
</evidence>
<organism evidence="15 16">
    <name type="scientific">Phyllobacterium myrsinacearum</name>
    <dbReference type="NCBI Taxonomy" id="28101"/>
    <lineage>
        <taxon>Bacteria</taxon>
        <taxon>Pseudomonadati</taxon>
        <taxon>Pseudomonadota</taxon>
        <taxon>Alphaproteobacteria</taxon>
        <taxon>Hyphomicrobiales</taxon>
        <taxon>Phyllobacteriaceae</taxon>
        <taxon>Phyllobacterium</taxon>
    </lineage>
</organism>
<dbReference type="PANTHER" id="PTHR43166">
    <property type="entry name" value="AMINO ACID IMPORT ATP-BINDING PROTEIN"/>
    <property type="match status" value="1"/>
</dbReference>
<sequence length="601" mass="65860">MAITADYSATHSVQPPAATTEDYTHYRIVKARYPARFFGTLFAALIIAVTLQSILTNPKWGWNVFAEWFFSAPVLAGLARTLLLTLLATILGFALGTALALARVSKSPLLSGLSWAYIWLLRSIPLIVLLLILNNLGYLYATVRIGVPYTDILFAEYPTISILSPFAAALIGLSLNQAAFSSEIIRGGILSVDQGQLEAAAALGLSRRRQAFRIVLPQAMRTILPTGFNEIIGLAKGTSIVYVLALPELFYTVQVIYRRNLEVIPLLMVATVWYLIILTVLSVAQHYIERHFSKGALRNPPAPIFRKLFRRLFGAPILARPQSVPVSSLQNAAAVKTSDRSIPLASWRAPGSVKIQGVSKSFGQLKVLDDIRLDIKAGSVTAILGPSGSGKSTLLRTINHLERVDDGFITVDNELVGYRKSGRTLYELKEKDILKRRADIGMVFQSFNLFPHLTVLENIIEAPVSLGQLTRPEAISLARELLARVGLGDKINAYPRQLSGGQQQRVAIARALALRPKVLLFDEPTSALDPELVGEVLDVIKELARSGTTLIIVTHEIGFAREVADTVIFMDGGRVIETGAPEQILNRPRNARTSEFLAKVL</sequence>
<dbReference type="NCBIfam" id="TIGR01726">
    <property type="entry name" value="HEQRo_perm_3TM"/>
    <property type="match status" value="1"/>
</dbReference>
<dbReference type="InterPro" id="IPR010065">
    <property type="entry name" value="AA_ABC_transptr_permease_3TM"/>
</dbReference>
<feature type="transmembrane region" description="Helical" evidence="12">
    <location>
        <begin position="114"/>
        <end position="137"/>
    </location>
</feature>
<name>A0A2S9JA57_9HYPH</name>
<dbReference type="InterPro" id="IPR000515">
    <property type="entry name" value="MetI-like"/>
</dbReference>
<dbReference type="GO" id="GO:0022857">
    <property type="term" value="F:transmembrane transporter activity"/>
    <property type="evidence" value="ECO:0007669"/>
    <property type="project" value="InterPro"/>
</dbReference>
<dbReference type="RefSeq" id="WP_105738211.1">
    <property type="nucleotide sequence ID" value="NZ_PVBT01000011.1"/>
</dbReference>
<gene>
    <name evidence="15" type="ORF">C5750_25700</name>
</gene>
<dbReference type="InterPro" id="IPR003439">
    <property type="entry name" value="ABC_transporter-like_ATP-bd"/>
</dbReference>
<reference evidence="15 16" key="1">
    <citation type="submission" date="2018-02" db="EMBL/GenBank/DDBJ databases">
        <title>The draft genome of Phyllobacterium myrsinacearum DSM5892.</title>
        <authorList>
            <person name="Li L."/>
            <person name="Liu L."/>
            <person name="Zhang X."/>
            <person name="Wang T."/>
        </authorList>
    </citation>
    <scope>NUCLEOTIDE SEQUENCE [LARGE SCALE GENOMIC DNA]</scope>
    <source>
        <strain evidence="15 16">DSM 5892</strain>
    </source>
</reference>
<comment type="similarity">
    <text evidence="4">Belongs to the binding-protein-dependent transport system permease family. HisMQ subfamily.</text>
</comment>
<keyword evidence="10 12" id="KW-1133">Transmembrane helix</keyword>
<keyword evidence="5 12" id="KW-0813">Transport</keyword>
<comment type="similarity">
    <text evidence="3">Belongs to the ABC transporter superfamily.</text>
</comment>
<dbReference type="InterPro" id="IPR035906">
    <property type="entry name" value="MetI-like_sf"/>
</dbReference>
<evidence type="ECO:0000256" key="1">
    <source>
        <dbReference type="ARBA" id="ARBA00004202"/>
    </source>
</evidence>
<dbReference type="Proteomes" id="UP000238563">
    <property type="component" value="Unassembled WGS sequence"/>
</dbReference>
<comment type="caution">
    <text evidence="15">The sequence shown here is derived from an EMBL/GenBank/DDBJ whole genome shotgun (WGS) entry which is preliminary data.</text>
</comment>
<dbReference type="CDD" id="cd03262">
    <property type="entry name" value="ABC_HisP_GlnQ"/>
    <property type="match status" value="1"/>
</dbReference>
<dbReference type="PROSITE" id="PS50893">
    <property type="entry name" value="ABC_TRANSPORTER_2"/>
    <property type="match status" value="1"/>
</dbReference>
<evidence type="ECO:0000256" key="8">
    <source>
        <dbReference type="ARBA" id="ARBA00022741"/>
    </source>
</evidence>
<proteinExistence type="inferred from homology"/>
<dbReference type="Pfam" id="PF00528">
    <property type="entry name" value="BPD_transp_1"/>
    <property type="match status" value="1"/>
</dbReference>